<dbReference type="CDD" id="cd00778">
    <property type="entry name" value="ProRS_core_arch_euk"/>
    <property type="match status" value="1"/>
</dbReference>
<dbReference type="GO" id="GO:0017101">
    <property type="term" value="C:aminoacyl-tRNA synthetase multienzyme complex"/>
    <property type="evidence" value="ECO:0007669"/>
    <property type="project" value="TreeGrafter"/>
</dbReference>
<evidence type="ECO:0000256" key="4">
    <source>
        <dbReference type="ARBA" id="ARBA00022840"/>
    </source>
</evidence>
<dbReference type="GO" id="GO:0005737">
    <property type="term" value="C:cytoplasm"/>
    <property type="evidence" value="ECO:0007669"/>
    <property type="project" value="InterPro"/>
</dbReference>
<evidence type="ECO:0000259" key="11">
    <source>
        <dbReference type="PROSITE" id="PS50862"/>
    </source>
</evidence>
<dbReference type="SUPFAM" id="SSF52954">
    <property type="entry name" value="Class II aaRS ABD-related"/>
    <property type="match status" value="1"/>
</dbReference>
<feature type="domain" description="Aminoacyl-transfer RNA synthetases class-II family profile" evidence="11">
    <location>
        <begin position="74"/>
        <end position="314"/>
    </location>
</feature>
<comment type="catalytic activity">
    <reaction evidence="8">
        <text>tRNA(Pro) + L-proline + ATP = L-prolyl-tRNA(Pro) + AMP + diphosphate</text>
        <dbReference type="Rhea" id="RHEA:14305"/>
        <dbReference type="Rhea" id="RHEA-COMP:9700"/>
        <dbReference type="Rhea" id="RHEA-COMP:9702"/>
        <dbReference type="ChEBI" id="CHEBI:30616"/>
        <dbReference type="ChEBI" id="CHEBI:33019"/>
        <dbReference type="ChEBI" id="CHEBI:60039"/>
        <dbReference type="ChEBI" id="CHEBI:78442"/>
        <dbReference type="ChEBI" id="CHEBI:78532"/>
        <dbReference type="ChEBI" id="CHEBI:456215"/>
        <dbReference type="EC" id="6.1.1.15"/>
    </reaction>
</comment>
<dbReference type="PRINTS" id="PR01046">
    <property type="entry name" value="TRNASYNTHPRO"/>
</dbReference>
<dbReference type="SUPFAM" id="SSF64586">
    <property type="entry name" value="C-terminal domain of ProRS"/>
    <property type="match status" value="1"/>
</dbReference>
<proteinExistence type="inferred from homology"/>
<dbReference type="InterPro" id="IPR036621">
    <property type="entry name" value="Anticodon-bd_dom_sf"/>
</dbReference>
<evidence type="ECO:0000256" key="8">
    <source>
        <dbReference type="ARBA" id="ARBA00047671"/>
    </source>
</evidence>
<evidence type="ECO:0000256" key="6">
    <source>
        <dbReference type="ARBA" id="ARBA00023146"/>
    </source>
</evidence>
<keyword evidence="2" id="KW-0436">Ligase</keyword>
<dbReference type="FunFam" id="3.40.50.800:FF:000005">
    <property type="entry name" value="bifunctional glutamate/proline--tRNA ligase"/>
    <property type="match status" value="1"/>
</dbReference>
<feature type="region of interest" description="Disordered" evidence="10">
    <location>
        <begin position="1"/>
        <end position="31"/>
    </location>
</feature>
<sequence length="540" mass="59617">MSGKGKKGKAGGGGGASGGARGGAGGGKKKETGLKLKCAKDADFAEWYTDVIKKAEMIDYYEVSGCYILRPWSYRVWEHITNFFDGEIKKLGVQNAYFPLFVPKAALEAEEDHLEGFAAEVAWVTRSGQSELAEPIAIRPTSETIMYPAYAKWIRSHRDLPLKLNQWTNIVRWEFKHPTPFLRTREFLWQEGHSAFATKAEADVEVLQILDLYARVYEELLAVPVIKGRKSEKEKFAGGLYTTTVEALIPTNGRAIQAATSHCLGQNFAEIFDITFEAEDGGREKVWQNSWGLTTRTIGVCVMVHGDDKGLVMPPRVAPVHVVFVYVYSVKDTPEVQAGVKDESAKGAEVLRAAGLAVEVDDRDNYTPGWKYNYWELRGVPLRLEIGPRDLAAGVATAVRRDNGEKSQIPLADLATAVPELLETIQADMLARARGVRDSHIAVVNRWEDFVPALDAKNLVLAPWCELTSCEEAVKHRSGAEAEAAEEKGEEEDAEEKAKKLSGSAKTLCVPFEQEAMPEGTKCFQCGEAASAFCLWGRSY</sequence>
<keyword evidence="3" id="KW-0547">Nucleotide-binding</keyword>
<dbReference type="HAMAP" id="MF_01571">
    <property type="entry name" value="Pro_tRNA_synth_type3"/>
    <property type="match status" value="1"/>
</dbReference>
<dbReference type="PANTHER" id="PTHR43382">
    <property type="entry name" value="PROLYL-TRNA SYNTHETASE"/>
    <property type="match status" value="1"/>
</dbReference>
<dbReference type="SMART" id="SM00946">
    <property type="entry name" value="ProRS-C_1"/>
    <property type="match status" value="1"/>
</dbReference>
<dbReference type="SUPFAM" id="SSF55681">
    <property type="entry name" value="Class II aaRS and biotin synthetases"/>
    <property type="match status" value="1"/>
</dbReference>
<keyword evidence="6" id="KW-0030">Aminoacyl-tRNA synthetase</keyword>
<organism evidence="12">
    <name type="scientific">Bicosoecida sp. CB-2014</name>
    <dbReference type="NCBI Taxonomy" id="1486930"/>
    <lineage>
        <taxon>Eukaryota</taxon>
        <taxon>Sar</taxon>
        <taxon>Stramenopiles</taxon>
        <taxon>Bigyra</taxon>
        <taxon>Opalozoa</taxon>
        <taxon>Bicosoecida</taxon>
    </lineage>
</organism>
<feature type="coiled-coil region" evidence="9">
    <location>
        <begin position="477"/>
        <end position="504"/>
    </location>
</feature>
<dbReference type="Gene3D" id="3.40.50.800">
    <property type="entry name" value="Anticodon-binding domain"/>
    <property type="match status" value="1"/>
</dbReference>
<dbReference type="InterPro" id="IPR004499">
    <property type="entry name" value="Pro-tRNA-ligase_IIa_arc-type"/>
</dbReference>
<evidence type="ECO:0000256" key="1">
    <source>
        <dbReference type="ARBA" id="ARBA00012831"/>
    </source>
</evidence>
<accession>A0A7S1GDH7</accession>
<dbReference type="FunFam" id="3.30.930.10:FF:000007">
    <property type="entry name" value="Bifunctional glutamate/proline--tRNA ligase"/>
    <property type="match status" value="1"/>
</dbReference>
<keyword evidence="4" id="KW-0067">ATP-binding</keyword>
<dbReference type="FunFam" id="3.30.110.30:FF:000001">
    <property type="entry name" value="Bifunctional glutamate/proline--tRNA ligase"/>
    <property type="match status" value="1"/>
</dbReference>
<dbReference type="InterPro" id="IPR017449">
    <property type="entry name" value="Pro-tRNA_synth_II"/>
</dbReference>
<dbReference type="CDD" id="cd00862">
    <property type="entry name" value="ProRS_anticodon_zinc"/>
    <property type="match status" value="1"/>
</dbReference>
<reference evidence="12" key="1">
    <citation type="submission" date="2021-01" db="EMBL/GenBank/DDBJ databases">
        <authorList>
            <person name="Corre E."/>
            <person name="Pelletier E."/>
            <person name="Niang G."/>
            <person name="Scheremetjew M."/>
            <person name="Finn R."/>
            <person name="Kale V."/>
            <person name="Holt S."/>
            <person name="Cochrane G."/>
            <person name="Meng A."/>
            <person name="Brown T."/>
            <person name="Cohen L."/>
        </authorList>
    </citation>
    <scope>NUCLEOTIDE SEQUENCE</scope>
    <source>
        <strain evidence="12">Ms1</strain>
    </source>
</reference>
<dbReference type="InterPro" id="IPR006195">
    <property type="entry name" value="aa-tRNA-synth_II"/>
</dbReference>
<dbReference type="InterPro" id="IPR002314">
    <property type="entry name" value="aa-tRNA-synt_IIb"/>
</dbReference>
<dbReference type="Pfam" id="PF09180">
    <property type="entry name" value="ProRS-C_1"/>
    <property type="match status" value="1"/>
</dbReference>
<dbReference type="Pfam" id="PF00587">
    <property type="entry name" value="tRNA-synt_2b"/>
    <property type="match status" value="1"/>
</dbReference>
<evidence type="ECO:0000313" key="12">
    <source>
        <dbReference type="EMBL" id="CAD8923910.1"/>
    </source>
</evidence>
<dbReference type="Gene3D" id="3.30.930.10">
    <property type="entry name" value="Bira Bifunctional Protein, Domain 2"/>
    <property type="match status" value="1"/>
</dbReference>
<evidence type="ECO:0000256" key="5">
    <source>
        <dbReference type="ARBA" id="ARBA00022917"/>
    </source>
</evidence>
<evidence type="ECO:0000256" key="3">
    <source>
        <dbReference type="ARBA" id="ARBA00022741"/>
    </source>
</evidence>
<dbReference type="EC" id="6.1.1.15" evidence="1"/>
<dbReference type="InterPro" id="IPR045864">
    <property type="entry name" value="aa-tRNA-synth_II/BPL/LPL"/>
</dbReference>
<dbReference type="InterPro" id="IPR033721">
    <property type="entry name" value="ProRS_core_arch_euk"/>
</dbReference>
<dbReference type="InterPro" id="IPR002316">
    <property type="entry name" value="Pro-tRNA-ligase_IIa"/>
</dbReference>
<dbReference type="Gene3D" id="3.30.110.30">
    <property type="entry name" value="C-terminal domain of ProRS"/>
    <property type="match status" value="1"/>
</dbReference>
<dbReference type="PANTHER" id="PTHR43382:SF2">
    <property type="entry name" value="BIFUNCTIONAL GLUTAMATE_PROLINE--TRNA LIGASE"/>
    <property type="match status" value="1"/>
</dbReference>
<dbReference type="InterPro" id="IPR016061">
    <property type="entry name" value="Pro-tRNA_ligase_II_C"/>
</dbReference>
<dbReference type="InterPro" id="IPR004154">
    <property type="entry name" value="Anticodon-bd"/>
</dbReference>
<dbReference type="Pfam" id="PF03129">
    <property type="entry name" value="HGTP_anticodon"/>
    <property type="match status" value="1"/>
</dbReference>
<dbReference type="PROSITE" id="PS50862">
    <property type="entry name" value="AA_TRNA_LIGASE_II"/>
    <property type="match status" value="1"/>
</dbReference>
<dbReference type="EMBL" id="HBFS01025601">
    <property type="protein sequence ID" value="CAD8923910.1"/>
    <property type="molecule type" value="Transcribed_RNA"/>
</dbReference>
<evidence type="ECO:0000256" key="2">
    <source>
        <dbReference type="ARBA" id="ARBA00022598"/>
    </source>
</evidence>
<protein>
    <recommendedName>
        <fullName evidence="1">proline--tRNA ligase</fullName>
        <ecNumber evidence="1">6.1.1.15</ecNumber>
    </recommendedName>
    <alternativeName>
        <fullName evidence="7">Prolyl-tRNA synthetase</fullName>
    </alternativeName>
</protein>
<evidence type="ECO:0000256" key="7">
    <source>
        <dbReference type="ARBA" id="ARBA00029731"/>
    </source>
</evidence>
<feature type="compositionally biased region" description="Gly residues" evidence="10">
    <location>
        <begin position="10"/>
        <end position="26"/>
    </location>
</feature>
<dbReference type="GO" id="GO:0004827">
    <property type="term" value="F:proline-tRNA ligase activity"/>
    <property type="evidence" value="ECO:0007669"/>
    <property type="project" value="UniProtKB-EC"/>
</dbReference>
<dbReference type="AlphaFoldDB" id="A0A7S1GDH7"/>
<keyword evidence="9" id="KW-0175">Coiled coil</keyword>
<evidence type="ECO:0000256" key="9">
    <source>
        <dbReference type="SAM" id="Coils"/>
    </source>
</evidence>
<dbReference type="NCBIfam" id="TIGR00408">
    <property type="entry name" value="proS_fam_I"/>
    <property type="match status" value="1"/>
</dbReference>
<keyword evidence="5" id="KW-0648">Protein biosynthesis</keyword>
<dbReference type="GO" id="GO:0006433">
    <property type="term" value="P:prolyl-tRNA aminoacylation"/>
    <property type="evidence" value="ECO:0007669"/>
    <property type="project" value="InterPro"/>
</dbReference>
<name>A0A7S1GDH7_9STRA</name>
<evidence type="ECO:0000256" key="10">
    <source>
        <dbReference type="SAM" id="MobiDB-lite"/>
    </source>
</evidence>
<dbReference type="GO" id="GO:0005524">
    <property type="term" value="F:ATP binding"/>
    <property type="evidence" value="ECO:0007669"/>
    <property type="project" value="UniProtKB-KW"/>
</dbReference>
<gene>
    <name evidence="12" type="ORF">BSP0115_LOCUS17173</name>
</gene>